<dbReference type="Gene3D" id="3.40.720.10">
    <property type="entry name" value="Alkaline Phosphatase, subunit A"/>
    <property type="match status" value="1"/>
</dbReference>
<evidence type="ECO:0000313" key="7">
    <source>
        <dbReference type="EMBL" id="SDS02038.1"/>
    </source>
</evidence>
<dbReference type="EMBL" id="LT629772">
    <property type="protein sequence ID" value="SDS02038.1"/>
    <property type="molecule type" value="Genomic_DNA"/>
</dbReference>
<evidence type="ECO:0000259" key="6">
    <source>
        <dbReference type="Pfam" id="PF00884"/>
    </source>
</evidence>
<dbReference type="GO" id="GO:0016787">
    <property type="term" value="F:hydrolase activity"/>
    <property type="evidence" value="ECO:0007669"/>
    <property type="project" value="UniProtKB-KW"/>
</dbReference>
<keyword evidence="8" id="KW-1185">Reference proteome</keyword>
<keyword evidence="2" id="KW-0479">Metal-binding</keyword>
<keyword evidence="4" id="KW-0106">Calcium</keyword>
<keyword evidence="3" id="KW-0378">Hydrolase</keyword>
<dbReference type="AlphaFoldDB" id="A0A1H1NSU5"/>
<dbReference type="Proteomes" id="UP000199103">
    <property type="component" value="Chromosome I"/>
</dbReference>
<dbReference type="PROSITE" id="PS00523">
    <property type="entry name" value="SULFATASE_1"/>
    <property type="match status" value="1"/>
</dbReference>
<dbReference type="Pfam" id="PF00884">
    <property type="entry name" value="Sulfatase"/>
    <property type="match status" value="1"/>
</dbReference>
<dbReference type="Gene3D" id="3.30.1120.10">
    <property type="match status" value="1"/>
</dbReference>
<name>A0A1H1NSU5_9ACTN</name>
<dbReference type="InterPro" id="IPR050738">
    <property type="entry name" value="Sulfatase"/>
</dbReference>
<feature type="region of interest" description="Disordered" evidence="5">
    <location>
        <begin position="1"/>
        <end position="28"/>
    </location>
</feature>
<dbReference type="PANTHER" id="PTHR42693">
    <property type="entry name" value="ARYLSULFATASE FAMILY MEMBER"/>
    <property type="match status" value="1"/>
</dbReference>
<evidence type="ECO:0000256" key="2">
    <source>
        <dbReference type="ARBA" id="ARBA00022723"/>
    </source>
</evidence>
<evidence type="ECO:0000256" key="1">
    <source>
        <dbReference type="ARBA" id="ARBA00008779"/>
    </source>
</evidence>
<organism evidence="7 8">
    <name type="scientific">Microlunatus soli</name>
    <dbReference type="NCBI Taxonomy" id="630515"/>
    <lineage>
        <taxon>Bacteria</taxon>
        <taxon>Bacillati</taxon>
        <taxon>Actinomycetota</taxon>
        <taxon>Actinomycetes</taxon>
        <taxon>Propionibacteriales</taxon>
        <taxon>Propionibacteriaceae</taxon>
        <taxon>Microlunatus</taxon>
    </lineage>
</organism>
<reference evidence="7 8" key="1">
    <citation type="submission" date="2016-10" db="EMBL/GenBank/DDBJ databases">
        <authorList>
            <person name="de Groot N.N."/>
        </authorList>
    </citation>
    <scope>NUCLEOTIDE SEQUENCE [LARGE SCALE GENOMIC DNA]</scope>
    <source>
        <strain evidence="7 8">DSM 21800</strain>
    </source>
</reference>
<dbReference type="InterPro" id="IPR024607">
    <property type="entry name" value="Sulfatase_CS"/>
</dbReference>
<evidence type="ECO:0000313" key="8">
    <source>
        <dbReference type="Proteomes" id="UP000199103"/>
    </source>
</evidence>
<gene>
    <name evidence="7" type="ORF">SAMN04489812_0633</name>
</gene>
<evidence type="ECO:0000256" key="4">
    <source>
        <dbReference type="ARBA" id="ARBA00022837"/>
    </source>
</evidence>
<sequence length="748" mass="82713">MRAPDAFAGTIGTTVQDSTPWWPQPRRARPGSPNVVMVLLDDVGFASLGCFGSEISTPVMDDLAARGLRYRNFHTTALCSPTRASLLTGRNHHAVGMSIIANADSGFPSKRGAVSHNAGTIAEILRDQGYSTLAVGKWHLAPADQTSQVGPFDQWPLGRGFERYYGFLDAATDQFHPELTRDNHRVDPPASAADGYHLTEDLVDNAISFVTDQTSLAPDKPFLLYLATGATHSPHQAPAEYLAKYRGQYDCGWDTIRQQRLQRQKELGIVPADTDLAPANPGVAAWDSLSEQEQRLFARFQEAYAAFLEHTDAQLGRLVRHLDHVDELDNTIFVLLSDNGASQEGQANGSVNMAFYENRDVDPLDYNLEHIDKIGTAEVQNNYPLGWAMAANTPLKRYKQNTHAGGVRDPLIISWPAGISAAGEIRDQFHHVTDIVPTVLEIIGVEAPEEINGVPQMPVHGTSLAYTFDRAGGPSRKPAQYFEMFGHRALWSDGWKAVAYHERGADYAQDRWELYDLAADFSECHDLADEEPQRLHAMIERWWAEAGRYDVLPLDDRGFAERRATSQSRPDAARTNNSFRYWGGISHLPSGATPFILDRSYTMTAQVDVEPGDRGVIVACGSVGGGYSLYIDDGLLHHDYNYYGRIYRAVAALPERSGRLRLEYRFTRTGPCAGIGQVAVDGLPGEQITMPATSRYFMSWAGLDLGRDALSPVSSNYDGEFPFTGHIDRVDFELGDRDDLIGDYEPAD</sequence>
<evidence type="ECO:0000256" key="5">
    <source>
        <dbReference type="SAM" id="MobiDB-lite"/>
    </source>
</evidence>
<accession>A0A1H1NSU5</accession>
<proteinExistence type="inferred from homology"/>
<dbReference type="PROSITE" id="PS00149">
    <property type="entry name" value="SULFATASE_2"/>
    <property type="match status" value="1"/>
</dbReference>
<dbReference type="RefSeq" id="WP_197679968.1">
    <property type="nucleotide sequence ID" value="NZ_LT629772.1"/>
</dbReference>
<dbReference type="SUPFAM" id="SSF53649">
    <property type="entry name" value="Alkaline phosphatase-like"/>
    <property type="match status" value="1"/>
</dbReference>
<feature type="compositionally biased region" description="Polar residues" evidence="5">
    <location>
        <begin position="11"/>
        <end position="21"/>
    </location>
</feature>
<comment type="similarity">
    <text evidence="1">Belongs to the sulfatase family.</text>
</comment>
<dbReference type="GO" id="GO:0046872">
    <property type="term" value="F:metal ion binding"/>
    <property type="evidence" value="ECO:0007669"/>
    <property type="project" value="UniProtKB-KW"/>
</dbReference>
<dbReference type="PANTHER" id="PTHR42693:SF43">
    <property type="entry name" value="BLL2667 PROTEIN"/>
    <property type="match status" value="1"/>
</dbReference>
<feature type="domain" description="Sulfatase N-terminal" evidence="6">
    <location>
        <begin position="33"/>
        <end position="445"/>
    </location>
</feature>
<dbReference type="STRING" id="630515.SAMN04489812_0633"/>
<dbReference type="InterPro" id="IPR017850">
    <property type="entry name" value="Alkaline_phosphatase_core_sf"/>
</dbReference>
<evidence type="ECO:0000256" key="3">
    <source>
        <dbReference type="ARBA" id="ARBA00022801"/>
    </source>
</evidence>
<dbReference type="CDD" id="cd16025">
    <property type="entry name" value="PAS_like"/>
    <property type="match status" value="1"/>
</dbReference>
<dbReference type="InterPro" id="IPR000917">
    <property type="entry name" value="Sulfatase_N"/>
</dbReference>
<protein>
    <submittedName>
        <fullName evidence="7">Arylsulfatase</fullName>
    </submittedName>
</protein>